<evidence type="ECO:0000256" key="3">
    <source>
        <dbReference type="ARBA" id="ARBA00022989"/>
    </source>
</evidence>
<dbReference type="Proteomes" id="UP000289323">
    <property type="component" value="Unassembled WGS sequence"/>
</dbReference>
<dbReference type="GO" id="GO:0022857">
    <property type="term" value="F:transmembrane transporter activity"/>
    <property type="evidence" value="ECO:0007669"/>
    <property type="project" value="InterPro"/>
</dbReference>
<dbReference type="AlphaFoldDB" id="A0A3S4AVT2"/>
<evidence type="ECO:0000313" key="8">
    <source>
        <dbReference type="EMBL" id="SPQ24174.1"/>
    </source>
</evidence>
<gene>
    <name evidence="8" type="ORF">TT172_LOCUS6593</name>
</gene>
<evidence type="ECO:0000256" key="6">
    <source>
        <dbReference type="SAM" id="Phobius"/>
    </source>
</evidence>
<evidence type="ECO:0000256" key="1">
    <source>
        <dbReference type="ARBA" id="ARBA00004141"/>
    </source>
</evidence>
<sequence>MPSGSLIAYQEQVPLYKGAEQLETRQAADRFNHKGRPGKGAKGRASPQQTTVDDAEKSGPDQPSGLQYCSEDGKIYVTTTGDDDPIDPRNWSLLRRGTNIAIVGYLTFVQSWAGAAESMANSKASEEQGHSRVAENLIVALYLFGIGAGSVFVGPISETVGRNPTYLVFTFCFLCFVVGAALAPSFDGRLVCRFFMGVCVSATLTINGSSVGDQFRPVKRSLVFPALAWINVAAPMIAPIASGWTVESPRLGWRWNEWFTLIISAPAFLLALFFLPESYLPLLLDWKAQGLRRATGDRRYVSEHAQSATFKERLKHGITMAPRFFGTEPVIAVLGLYLTLIYVLMFTFLSGFEYIFEKTYGLSTGLMGSCFGAIAAGTTTCALLAPGFYSWTRRKTEHVKGAPVAPELRLWPAIVAGPLLPVSLFWLGWVNDSSISIWCSLGACFLYGAAMFAIYVSSYEYIIDSYGENSATALSSITFVRYMVAGGMVMAARPMYSGIGVHWTLTLLGCIGLILAPGPLIFWKLGPKLRRKSPFAESPDERLDKRGAWKDN</sequence>
<dbReference type="InterPro" id="IPR020846">
    <property type="entry name" value="MFS_dom"/>
</dbReference>
<dbReference type="InterPro" id="IPR036259">
    <property type="entry name" value="MFS_trans_sf"/>
</dbReference>
<dbReference type="GO" id="GO:0005886">
    <property type="term" value="C:plasma membrane"/>
    <property type="evidence" value="ECO:0007669"/>
    <property type="project" value="TreeGrafter"/>
</dbReference>
<proteinExistence type="predicted"/>
<evidence type="ECO:0000256" key="2">
    <source>
        <dbReference type="ARBA" id="ARBA00022692"/>
    </source>
</evidence>
<evidence type="ECO:0000259" key="7">
    <source>
        <dbReference type="PROSITE" id="PS50850"/>
    </source>
</evidence>
<feature type="transmembrane region" description="Helical" evidence="6">
    <location>
        <begin position="166"/>
        <end position="186"/>
    </location>
</feature>
<dbReference type="InterPro" id="IPR011701">
    <property type="entry name" value="MFS"/>
</dbReference>
<feature type="transmembrane region" description="Helical" evidence="6">
    <location>
        <begin position="258"/>
        <end position="284"/>
    </location>
</feature>
<feature type="transmembrane region" description="Helical" evidence="6">
    <location>
        <begin position="222"/>
        <end position="246"/>
    </location>
</feature>
<feature type="transmembrane region" description="Helical" evidence="6">
    <location>
        <begin position="133"/>
        <end position="154"/>
    </location>
</feature>
<name>A0A3S4AVT2_9PEZI</name>
<feature type="transmembrane region" description="Helical" evidence="6">
    <location>
        <begin position="410"/>
        <end position="429"/>
    </location>
</feature>
<dbReference type="Gene3D" id="1.20.1250.20">
    <property type="entry name" value="MFS general substrate transporter like domains"/>
    <property type="match status" value="1"/>
</dbReference>
<feature type="domain" description="Major facilitator superfamily (MFS) profile" evidence="7">
    <location>
        <begin position="99"/>
        <end position="530"/>
    </location>
</feature>
<feature type="compositionally biased region" description="Basic and acidic residues" evidence="5">
    <location>
        <begin position="539"/>
        <end position="552"/>
    </location>
</feature>
<keyword evidence="2 6" id="KW-0812">Transmembrane</keyword>
<dbReference type="PANTHER" id="PTHR23502:SF188">
    <property type="entry name" value="MAJOR FACILITATOR SUPERFAMILY (MFS) PROFILE DOMAIN-CONTAINING PROTEIN"/>
    <property type="match status" value="1"/>
</dbReference>
<organism evidence="8 9">
    <name type="scientific">Thermothielavioides terrestris</name>
    <dbReference type="NCBI Taxonomy" id="2587410"/>
    <lineage>
        <taxon>Eukaryota</taxon>
        <taxon>Fungi</taxon>
        <taxon>Dikarya</taxon>
        <taxon>Ascomycota</taxon>
        <taxon>Pezizomycotina</taxon>
        <taxon>Sordariomycetes</taxon>
        <taxon>Sordariomycetidae</taxon>
        <taxon>Sordariales</taxon>
        <taxon>Chaetomiaceae</taxon>
        <taxon>Thermothielavioides</taxon>
    </lineage>
</organism>
<dbReference type="SUPFAM" id="SSF103473">
    <property type="entry name" value="MFS general substrate transporter"/>
    <property type="match status" value="1"/>
</dbReference>
<feature type="region of interest" description="Disordered" evidence="5">
    <location>
        <begin position="24"/>
        <end position="69"/>
    </location>
</feature>
<protein>
    <submittedName>
        <fullName evidence="8">F0450ee3-c8ef-4dc1-a82a-e339fda9c632</fullName>
    </submittedName>
</protein>
<feature type="transmembrane region" description="Helical" evidence="6">
    <location>
        <begin position="364"/>
        <end position="389"/>
    </location>
</feature>
<dbReference type="EMBL" id="OUUZ01000013">
    <property type="protein sequence ID" value="SPQ24174.1"/>
    <property type="molecule type" value="Genomic_DNA"/>
</dbReference>
<feature type="transmembrane region" description="Helical" evidence="6">
    <location>
        <begin position="330"/>
        <end position="352"/>
    </location>
</feature>
<feature type="transmembrane region" description="Helical" evidence="6">
    <location>
        <begin position="503"/>
        <end position="523"/>
    </location>
</feature>
<feature type="region of interest" description="Disordered" evidence="5">
    <location>
        <begin position="532"/>
        <end position="552"/>
    </location>
</feature>
<comment type="subcellular location">
    <subcellularLocation>
        <location evidence="1">Membrane</location>
        <topology evidence="1">Multi-pass membrane protein</topology>
    </subcellularLocation>
</comment>
<keyword evidence="4 6" id="KW-0472">Membrane</keyword>
<feature type="transmembrane region" description="Helical" evidence="6">
    <location>
        <begin position="435"/>
        <end position="459"/>
    </location>
</feature>
<accession>A0A3S4AVT2</accession>
<keyword evidence="3 6" id="KW-1133">Transmembrane helix</keyword>
<evidence type="ECO:0000313" key="9">
    <source>
        <dbReference type="Proteomes" id="UP000289323"/>
    </source>
</evidence>
<dbReference type="PANTHER" id="PTHR23502">
    <property type="entry name" value="MAJOR FACILITATOR SUPERFAMILY"/>
    <property type="match status" value="1"/>
</dbReference>
<feature type="compositionally biased region" description="Basic residues" evidence="5">
    <location>
        <begin position="33"/>
        <end position="42"/>
    </location>
</feature>
<feature type="transmembrane region" description="Helical" evidence="6">
    <location>
        <begin position="471"/>
        <end position="491"/>
    </location>
</feature>
<evidence type="ECO:0000256" key="4">
    <source>
        <dbReference type="ARBA" id="ARBA00023136"/>
    </source>
</evidence>
<reference evidence="8 9" key="1">
    <citation type="submission" date="2018-04" db="EMBL/GenBank/DDBJ databases">
        <authorList>
            <person name="Huttner S."/>
            <person name="Dainat J."/>
        </authorList>
    </citation>
    <scope>NUCLEOTIDE SEQUENCE [LARGE SCALE GENOMIC DNA]</scope>
</reference>
<dbReference type="Pfam" id="PF07690">
    <property type="entry name" value="MFS_1"/>
    <property type="match status" value="1"/>
</dbReference>
<evidence type="ECO:0000256" key="5">
    <source>
        <dbReference type="SAM" id="MobiDB-lite"/>
    </source>
</evidence>
<dbReference type="PROSITE" id="PS50850">
    <property type="entry name" value="MFS"/>
    <property type="match status" value="1"/>
</dbReference>